<organism evidence="1 2">
    <name type="scientific">Pyronema omphalodes (strain CBS 100304)</name>
    <name type="common">Pyronema confluens</name>
    <dbReference type="NCBI Taxonomy" id="1076935"/>
    <lineage>
        <taxon>Eukaryota</taxon>
        <taxon>Fungi</taxon>
        <taxon>Dikarya</taxon>
        <taxon>Ascomycota</taxon>
        <taxon>Pezizomycotina</taxon>
        <taxon>Pezizomycetes</taxon>
        <taxon>Pezizales</taxon>
        <taxon>Pyronemataceae</taxon>
        <taxon>Pyronema</taxon>
    </lineage>
</organism>
<accession>U4LDU1</accession>
<evidence type="ECO:0000313" key="1">
    <source>
        <dbReference type="EMBL" id="CCX09249.1"/>
    </source>
</evidence>
<dbReference type="SUPFAM" id="SSF48403">
    <property type="entry name" value="Ankyrin repeat"/>
    <property type="match status" value="1"/>
</dbReference>
<dbReference type="AlphaFoldDB" id="U4LDU1"/>
<proteinExistence type="predicted"/>
<evidence type="ECO:0000313" key="2">
    <source>
        <dbReference type="Proteomes" id="UP000018144"/>
    </source>
</evidence>
<protein>
    <submittedName>
        <fullName evidence="1">Uncharacterized protein</fullName>
    </submittedName>
</protein>
<sequence>MPKEILLEVASYLPTTRLSRFTRTDCNSHTELIDELHTRAVKANKGTVALAHAAQYNHVSLAKSLLDHRVSMIAKRRREDNSAELCIRPDLPIARAAVFGSLEVFKVLLEHGAGGYRKEYKIYYRRQHFHSVFLDIPGLAIEFKNTSILDCILPQPSQLRLSLTDIREAFLLVCGKDLGNECRRTILSYAMLKDEWFNFIVRRDKREVGM</sequence>
<gene>
    <name evidence="1" type="ORF">PCON_08842</name>
</gene>
<dbReference type="Gene3D" id="1.25.40.20">
    <property type="entry name" value="Ankyrin repeat-containing domain"/>
    <property type="match status" value="1"/>
</dbReference>
<keyword evidence="2" id="KW-1185">Reference proteome</keyword>
<reference evidence="1 2" key="1">
    <citation type="journal article" date="2013" name="PLoS Genet.">
        <title>The genome and development-dependent transcriptomes of Pyronema confluens: a window into fungal evolution.</title>
        <authorList>
            <person name="Traeger S."/>
            <person name="Altegoer F."/>
            <person name="Freitag M."/>
            <person name="Gabaldon T."/>
            <person name="Kempken F."/>
            <person name="Kumar A."/>
            <person name="Marcet-Houben M."/>
            <person name="Poggeler S."/>
            <person name="Stajich J.E."/>
            <person name="Nowrousian M."/>
        </authorList>
    </citation>
    <scope>NUCLEOTIDE SEQUENCE [LARGE SCALE GENOMIC DNA]</scope>
    <source>
        <strain evidence="2">CBS 100304</strain>
        <tissue evidence="1">Vegetative mycelium</tissue>
    </source>
</reference>
<dbReference type="Proteomes" id="UP000018144">
    <property type="component" value="Unassembled WGS sequence"/>
</dbReference>
<dbReference type="InterPro" id="IPR036770">
    <property type="entry name" value="Ankyrin_rpt-contain_sf"/>
</dbReference>
<name>U4LDU1_PYROM</name>
<dbReference type="EMBL" id="HF935447">
    <property type="protein sequence ID" value="CCX09249.1"/>
    <property type="molecule type" value="Genomic_DNA"/>
</dbReference>